<protein>
    <submittedName>
        <fullName evidence="6">Amino acid adenylation domain-containing protein</fullName>
    </submittedName>
</protein>
<organism evidence="6 7">
    <name type="scientific">Streptomyces katrae</name>
    <dbReference type="NCBI Taxonomy" id="68223"/>
    <lineage>
        <taxon>Bacteria</taxon>
        <taxon>Bacillati</taxon>
        <taxon>Actinomycetota</taxon>
        <taxon>Actinomycetes</taxon>
        <taxon>Kitasatosporales</taxon>
        <taxon>Streptomycetaceae</taxon>
        <taxon>Streptomyces</taxon>
    </lineage>
</organism>
<dbReference type="NCBIfam" id="TIGR01733">
    <property type="entry name" value="AA-adenyl-dom"/>
    <property type="match status" value="2"/>
</dbReference>
<dbReference type="Gene3D" id="3.30.559.10">
    <property type="entry name" value="Chloramphenicol acetyltransferase-like domain"/>
    <property type="match status" value="1"/>
</dbReference>
<dbReference type="PROSITE" id="PS50075">
    <property type="entry name" value="CARRIER"/>
    <property type="match status" value="2"/>
</dbReference>
<dbReference type="Gene3D" id="3.30.559.30">
    <property type="entry name" value="Nonribosomal peptide synthetase, condensation domain"/>
    <property type="match status" value="1"/>
</dbReference>
<proteinExistence type="predicted"/>
<dbReference type="Gene3D" id="2.30.38.10">
    <property type="entry name" value="Luciferase, Domain 3"/>
    <property type="match status" value="2"/>
</dbReference>
<evidence type="ECO:0000313" key="6">
    <source>
        <dbReference type="EMBL" id="MDK9495402.1"/>
    </source>
</evidence>
<dbReference type="SUPFAM" id="SSF56801">
    <property type="entry name" value="Acetyl-CoA synthetase-like"/>
    <property type="match status" value="2"/>
</dbReference>
<feature type="region of interest" description="Disordered" evidence="4">
    <location>
        <begin position="518"/>
        <end position="546"/>
    </location>
</feature>
<dbReference type="InterPro" id="IPR020845">
    <property type="entry name" value="AMP-binding_CS"/>
</dbReference>
<dbReference type="Proteomes" id="UP001223390">
    <property type="component" value="Unassembled WGS sequence"/>
</dbReference>
<keyword evidence="2" id="KW-0596">Phosphopantetheine</keyword>
<evidence type="ECO:0000256" key="4">
    <source>
        <dbReference type="SAM" id="MobiDB-lite"/>
    </source>
</evidence>
<dbReference type="SUPFAM" id="SSF47336">
    <property type="entry name" value="ACP-like"/>
    <property type="match status" value="2"/>
</dbReference>
<dbReference type="Pfam" id="PF00501">
    <property type="entry name" value="AMP-binding"/>
    <property type="match status" value="2"/>
</dbReference>
<dbReference type="InterPro" id="IPR009081">
    <property type="entry name" value="PP-bd_ACP"/>
</dbReference>
<evidence type="ECO:0000256" key="2">
    <source>
        <dbReference type="ARBA" id="ARBA00022450"/>
    </source>
</evidence>
<dbReference type="InterPro" id="IPR010071">
    <property type="entry name" value="AA_adenyl_dom"/>
</dbReference>
<dbReference type="SUPFAM" id="SSF52777">
    <property type="entry name" value="CoA-dependent acyltransferases"/>
    <property type="match status" value="2"/>
</dbReference>
<dbReference type="EMBL" id="JASITI010000006">
    <property type="protein sequence ID" value="MDK9495402.1"/>
    <property type="molecule type" value="Genomic_DNA"/>
</dbReference>
<sequence length="1713" mass="179936">MNDGTLSAPAHRSPVRPDTAGAPDALPLLSDLVVARAAATPDALAVDGAAAGTGSLAYGELARRSARLAGRLVSLGIGPGSLVGVSLRRGPDLVVALLAVWRAGAGYVPMDPDHPAERLSWTLDDTGTPLVLTERAVAAAFPRHEGTRLLVLDEPGATEGELPEGEFARYASPGAGDPAYVLHTSGSTGRPKGVVVPHGGIANRVRHLASRHALGPSDRMLLKTTIGFDAAGLELFAPLVGGGTVVLAPNGVERDPAAMLGAVAAGRVTVLQAVPSVWNALANAPGWDACRSLRLLFSAGEPLHAELCHRLLERVPGAGIWNTYGPTECSVDITEHRFDPARDAGPVPIGRPIGGMSALVLDPDGRPVGPEGTGELYAGGVGVATGYLGRPALTAERFVPDPYGPPGSRLYRTGDLVRRRASGELEYLGRLDRQVKVNGVRIEPGEIEAALLAHPGVDAVVVDAVADRDGGRRLVAWIQPRGTAPEPGELREFARRALPEQLVPSVFTTVAAFPRTASGKTDRAALPAPGSDAGARPRTAPRTPAEQAVAQAWERTLALPAGTVGAHDDFFANGGSSLLLGRLAGLLTAASGRRIELRALFSAVTVADQAALLERAGDSPLADGAAEGGQDAVVPLPRGDALPLSSGQQGLWLLERMRPGSPEWADLVWIRLPGAWTARTVSSALGMLADRHEILRTRYALRGERPVQLVDAPGRAVELRVAEAADAGALRRLAAAELEHGFDLEHGPVWRALLVRTADGGQVLLLGIHHIACDGWSSVLLDRDLRALGEAVHTGRPVALPEVPVQYADHAARQRRLDEAAAASEDRELAHWKAALDGTSPLELPADRPRPAERDGLGALRTFTVPAGLTERLAALGRESGATLHQTLLTGFAALLSRLCGRADVTLGMPVAGRDRAEVAETVGYFLNTLVLACRLDGGLPFRTALASVRETVLDALAHQDLPFERLVRELRPERDPSRTPLYQVMFDFHEEGRTGTALSTDDLAAFAGAWCSARTDLTFVVQRQADGSLLGMVEYATSLFDAATVDRLAACWVRLLESFADSPSAPLEAAELLPDAERARLLALGAADPAAAGEPDGCVHAAFAERARRTPDAIAVVCGDERWSYARLRDRADRFARRLRALGAGPETAVAVMLPRTPDLIAALLGVWGAGAAYVPLDPAGPDERLAYVLGDSGAAVLVTDGAGRARLAPRHRGTVLDVDAFDGADGAEGVGGDGGTPAAEFPGDAADPARLAYLVYTSGSTGRPKGVAVEQRSLLRLLRASADHLEFGRGADDAWLALAPATFDISFTELVMPLVSGGRVVLAREGEADDHAGLPGLIDRTGVTHLQAVAPQWRMFLDAGVGHAGLVGQTGGEPCPPDLARELSRRLKRFVNEYGPTETTVAATRWEVPRDVTAVAVGRPYPYASARVLDGLLRPVPPGTTGELCVGGAGVARGYAGRPGLTAERFVPDPYGPPGSRLYRTGDLARTLPDGTIVFTGRADGQTRIRGRRVEPGEVASVLAEHPAVAQAVVVAHGTGDAARLVAYCVPADGLLPARGELLEHCARHLPDYMLPTLVVPLAALPLTRHHKIDLAALPAPDLSTAADDVPYTAPRGPLEEGIAAIWRAVLAGPDGRAPRIGAAHGFFALGGDSVRAARVVARIQEEYAVALPLRTLFDRPTVAGLAEAVEEAVRREIAELSDAELDAAHREYHS</sequence>
<dbReference type="InterPro" id="IPR001242">
    <property type="entry name" value="Condensation_dom"/>
</dbReference>
<dbReference type="InterPro" id="IPR023213">
    <property type="entry name" value="CAT-like_dom_sf"/>
</dbReference>
<dbReference type="Pfam" id="PF00668">
    <property type="entry name" value="Condensation"/>
    <property type="match status" value="1"/>
</dbReference>
<dbReference type="PANTHER" id="PTHR45527:SF1">
    <property type="entry name" value="FATTY ACID SYNTHASE"/>
    <property type="match status" value="1"/>
</dbReference>
<comment type="caution">
    <text evidence="6">The sequence shown here is derived from an EMBL/GenBank/DDBJ whole genome shotgun (WGS) entry which is preliminary data.</text>
</comment>
<dbReference type="InterPro" id="IPR036736">
    <property type="entry name" value="ACP-like_sf"/>
</dbReference>
<gene>
    <name evidence="6" type="ORF">QEZ40_006050</name>
</gene>
<evidence type="ECO:0000259" key="5">
    <source>
        <dbReference type="PROSITE" id="PS50075"/>
    </source>
</evidence>
<feature type="domain" description="Carrier" evidence="5">
    <location>
        <begin position="1612"/>
        <end position="1692"/>
    </location>
</feature>
<dbReference type="InterPro" id="IPR020806">
    <property type="entry name" value="PKS_PP-bd"/>
</dbReference>
<dbReference type="InterPro" id="IPR006162">
    <property type="entry name" value="Ppantetheine_attach_site"/>
</dbReference>
<feature type="region of interest" description="Disordered" evidence="4">
    <location>
        <begin position="1"/>
        <end position="21"/>
    </location>
</feature>
<feature type="domain" description="Carrier" evidence="5">
    <location>
        <begin position="540"/>
        <end position="617"/>
    </location>
</feature>
<dbReference type="Pfam" id="PF00550">
    <property type="entry name" value="PP-binding"/>
    <property type="match status" value="2"/>
</dbReference>
<keyword evidence="7" id="KW-1185">Reference proteome</keyword>
<dbReference type="Gene3D" id="1.10.1200.10">
    <property type="entry name" value="ACP-like"/>
    <property type="match status" value="2"/>
</dbReference>
<dbReference type="RefSeq" id="WP_285341027.1">
    <property type="nucleotide sequence ID" value="NZ_JASITI010000006.1"/>
</dbReference>
<dbReference type="PANTHER" id="PTHR45527">
    <property type="entry name" value="NONRIBOSOMAL PEPTIDE SYNTHETASE"/>
    <property type="match status" value="1"/>
</dbReference>
<dbReference type="PROSITE" id="PS00455">
    <property type="entry name" value="AMP_BINDING"/>
    <property type="match status" value="2"/>
</dbReference>
<dbReference type="PROSITE" id="PS00012">
    <property type="entry name" value="PHOSPHOPANTETHEINE"/>
    <property type="match status" value="1"/>
</dbReference>
<evidence type="ECO:0000256" key="1">
    <source>
        <dbReference type="ARBA" id="ARBA00001957"/>
    </source>
</evidence>
<evidence type="ECO:0000256" key="3">
    <source>
        <dbReference type="ARBA" id="ARBA00022553"/>
    </source>
</evidence>
<comment type="cofactor">
    <cofactor evidence="1">
        <name>pantetheine 4'-phosphate</name>
        <dbReference type="ChEBI" id="CHEBI:47942"/>
    </cofactor>
</comment>
<reference evidence="6 7" key="1">
    <citation type="submission" date="2023-05" db="EMBL/GenBank/DDBJ databases">
        <title>Sequencing and Assembly of Streptomyces sp. NP73.</title>
        <authorList>
            <person name="Konwar A.N."/>
            <person name="Saikia K."/>
            <person name="Thakur D."/>
        </authorList>
    </citation>
    <scope>NUCLEOTIDE SEQUENCE [LARGE SCALE GENOMIC DNA]</scope>
    <source>
        <strain evidence="6 7">NP73</strain>
    </source>
</reference>
<dbReference type="CDD" id="cd19531">
    <property type="entry name" value="LCL_NRPS-like"/>
    <property type="match status" value="1"/>
</dbReference>
<keyword evidence="3" id="KW-0597">Phosphoprotein</keyword>
<evidence type="ECO:0000313" key="7">
    <source>
        <dbReference type="Proteomes" id="UP001223390"/>
    </source>
</evidence>
<dbReference type="InterPro" id="IPR025110">
    <property type="entry name" value="AMP-bd_C"/>
</dbReference>
<dbReference type="Pfam" id="PF13193">
    <property type="entry name" value="AMP-binding_C"/>
    <property type="match status" value="2"/>
</dbReference>
<dbReference type="InterPro" id="IPR045851">
    <property type="entry name" value="AMP-bd_C_sf"/>
</dbReference>
<accession>A0ABT7GP90</accession>
<dbReference type="InterPro" id="IPR000873">
    <property type="entry name" value="AMP-dep_synth/lig_dom"/>
</dbReference>
<dbReference type="Gene3D" id="3.30.300.30">
    <property type="match status" value="2"/>
</dbReference>
<dbReference type="CDD" id="cd05930">
    <property type="entry name" value="A_NRPS"/>
    <property type="match status" value="2"/>
</dbReference>
<dbReference type="Gene3D" id="3.40.50.980">
    <property type="match status" value="4"/>
</dbReference>
<name>A0ABT7GP90_9ACTN</name>
<dbReference type="SMART" id="SM00823">
    <property type="entry name" value="PKS_PP"/>
    <property type="match status" value="1"/>
</dbReference>